<evidence type="ECO:0000256" key="1">
    <source>
        <dbReference type="SAM" id="MobiDB-lite"/>
    </source>
</evidence>
<proteinExistence type="predicted"/>
<keyword evidence="4" id="KW-1185">Reference proteome</keyword>
<protein>
    <recommendedName>
        <fullName evidence="5">Secreted protein</fullName>
    </recommendedName>
</protein>
<dbReference type="Proteomes" id="UP001175226">
    <property type="component" value="Unassembled WGS sequence"/>
</dbReference>
<dbReference type="EMBL" id="JAUEPT010000113">
    <property type="protein sequence ID" value="KAK0431498.1"/>
    <property type="molecule type" value="Genomic_DNA"/>
</dbReference>
<keyword evidence="2" id="KW-0732">Signal</keyword>
<feature type="chain" id="PRO_5041320592" description="Secreted protein" evidence="2">
    <location>
        <begin position="18"/>
        <end position="135"/>
    </location>
</feature>
<sequence>MNFVCLLTLALESGVGCVAVQGEFWLETGVDKLRGVEKALEVSEISSAHHLTTAFACRECLGRMCREAGAGPYFPSEGGVKVGSCAMHGDEGDDGGQGDGGVWPVKTAGSTVTRRVIADSEENISSRDPAEDQLL</sequence>
<feature type="signal peptide" evidence="2">
    <location>
        <begin position="1"/>
        <end position="17"/>
    </location>
</feature>
<gene>
    <name evidence="3" type="ORF">EV421DRAFT_1743101</name>
</gene>
<evidence type="ECO:0000313" key="3">
    <source>
        <dbReference type="EMBL" id="KAK0431498.1"/>
    </source>
</evidence>
<dbReference type="AlphaFoldDB" id="A0AA39IW09"/>
<accession>A0AA39IW09</accession>
<evidence type="ECO:0000256" key="2">
    <source>
        <dbReference type="SAM" id="SignalP"/>
    </source>
</evidence>
<feature type="compositionally biased region" description="Basic and acidic residues" evidence="1">
    <location>
        <begin position="124"/>
        <end position="135"/>
    </location>
</feature>
<evidence type="ECO:0000313" key="4">
    <source>
        <dbReference type="Proteomes" id="UP001175226"/>
    </source>
</evidence>
<comment type="caution">
    <text evidence="3">The sequence shown here is derived from an EMBL/GenBank/DDBJ whole genome shotgun (WGS) entry which is preliminary data.</text>
</comment>
<feature type="region of interest" description="Disordered" evidence="1">
    <location>
        <begin position="85"/>
        <end position="105"/>
    </location>
</feature>
<name>A0AA39IW09_9AGAR</name>
<feature type="region of interest" description="Disordered" evidence="1">
    <location>
        <begin position="116"/>
        <end position="135"/>
    </location>
</feature>
<evidence type="ECO:0008006" key="5">
    <source>
        <dbReference type="Google" id="ProtNLM"/>
    </source>
</evidence>
<reference evidence="3" key="1">
    <citation type="submission" date="2023-06" db="EMBL/GenBank/DDBJ databases">
        <authorList>
            <consortium name="Lawrence Berkeley National Laboratory"/>
            <person name="Ahrendt S."/>
            <person name="Sahu N."/>
            <person name="Indic B."/>
            <person name="Wong-Bajracharya J."/>
            <person name="Merenyi Z."/>
            <person name="Ke H.-M."/>
            <person name="Monk M."/>
            <person name="Kocsube S."/>
            <person name="Drula E."/>
            <person name="Lipzen A."/>
            <person name="Balint B."/>
            <person name="Henrissat B."/>
            <person name="Andreopoulos B."/>
            <person name="Martin F.M."/>
            <person name="Harder C.B."/>
            <person name="Rigling D."/>
            <person name="Ford K.L."/>
            <person name="Foster G.D."/>
            <person name="Pangilinan J."/>
            <person name="Papanicolaou A."/>
            <person name="Barry K."/>
            <person name="LaButti K."/>
            <person name="Viragh M."/>
            <person name="Koriabine M."/>
            <person name="Yan M."/>
            <person name="Riley R."/>
            <person name="Champramary S."/>
            <person name="Plett K.L."/>
            <person name="Tsai I.J."/>
            <person name="Slot J."/>
            <person name="Sipos G."/>
            <person name="Plett J."/>
            <person name="Nagy L.G."/>
            <person name="Grigoriev I.V."/>
        </authorList>
    </citation>
    <scope>NUCLEOTIDE SEQUENCE</scope>
    <source>
        <strain evidence="3">FPL87.14</strain>
    </source>
</reference>
<organism evidence="3 4">
    <name type="scientific">Armillaria borealis</name>
    <dbReference type="NCBI Taxonomy" id="47425"/>
    <lineage>
        <taxon>Eukaryota</taxon>
        <taxon>Fungi</taxon>
        <taxon>Dikarya</taxon>
        <taxon>Basidiomycota</taxon>
        <taxon>Agaricomycotina</taxon>
        <taxon>Agaricomycetes</taxon>
        <taxon>Agaricomycetidae</taxon>
        <taxon>Agaricales</taxon>
        <taxon>Marasmiineae</taxon>
        <taxon>Physalacriaceae</taxon>
        <taxon>Armillaria</taxon>
    </lineage>
</organism>